<dbReference type="CDD" id="cd03228">
    <property type="entry name" value="ABCC_MRP_Like"/>
    <property type="match status" value="1"/>
</dbReference>
<dbReference type="SMART" id="SM00382">
    <property type="entry name" value="AAA"/>
    <property type="match status" value="1"/>
</dbReference>
<protein>
    <submittedName>
        <fullName evidence="4">Probable siderophore transport system ATP-binding protein YusV</fullName>
    </submittedName>
</protein>
<evidence type="ECO:0000313" key="4">
    <source>
        <dbReference type="EMBL" id="SUP44446.1"/>
    </source>
</evidence>
<dbReference type="InterPro" id="IPR003593">
    <property type="entry name" value="AAA+_ATPase"/>
</dbReference>
<dbReference type="Gene3D" id="3.40.50.300">
    <property type="entry name" value="P-loop containing nucleotide triphosphate hydrolases"/>
    <property type="match status" value="1"/>
</dbReference>
<proteinExistence type="predicted"/>
<dbReference type="Pfam" id="PF00005">
    <property type="entry name" value="ABC_tran"/>
    <property type="match status" value="1"/>
</dbReference>
<dbReference type="OrthoDB" id="9799337at2"/>
<dbReference type="InterPro" id="IPR003439">
    <property type="entry name" value="ABC_transporter-like_ATP-bd"/>
</dbReference>
<keyword evidence="5" id="KW-1185">Reference proteome</keyword>
<dbReference type="EMBL" id="UHIO01000001">
    <property type="protein sequence ID" value="SUP44446.1"/>
    <property type="molecule type" value="Genomic_DNA"/>
</dbReference>
<keyword evidence="2 4" id="KW-0067">ATP-binding</keyword>
<dbReference type="RefSeq" id="WP_115310769.1">
    <property type="nucleotide sequence ID" value="NZ_UHIO01000001.1"/>
</dbReference>
<dbReference type="AlphaFoldDB" id="A0A380NM29"/>
<evidence type="ECO:0000256" key="1">
    <source>
        <dbReference type="ARBA" id="ARBA00022741"/>
    </source>
</evidence>
<dbReference type="PROSITE" id="PS50893">
    <property type="entry name" value="ABC_TRANSPORTER_2"/>
    <property type="match status" value="1"/>
</dbReference>
<dbReference type="Proteomes" id="UP000255367">
    <property type="component" value="Unassembled WGS sequence"/>
</dbReference>
<organism evidence="4 5">
    <name type="scientific">Veillonella criceti</name>
    <dbReference type="NCBI Taxonomy" id="103891"/>
    <lineage>
        <taxon>Bacteria</taxon>
        <taxon>Bacillati</taxon>
        <taxon>Bacillota</taxon>
        <taxon>Negativicutes</taxon>
        <taxon>Veillonellales</taxon>
        <taxon>Veillonellaceae</taxon>
        <taxon>Veillonella</taxon>
    </lineage>
</organism>
<reference evidence="4 5" key="1">
    <citation type="submission" date="2018-06" db="EMBL/GenBank/DDBJ databases">
        <authorList>
            <consortium name="Pathogen Informatics"/>
            <person name="Doyle S."/>
        </authorList>
    </citation>
    <scope>NUCLEOTIDE SEQUENCE [LARGE SCALE GENOMIC DNA]</scope>
    <source>
        <strain evidence="4 5">NCTC12020</strain>
    </source>
</reference>
<keyword evidence="1" id="KW-0547">Nucleotide-binding</keyword>
<evidence type="ECO:0000259" key="3">
    <source>
        <dbReference type="PROSITE" id="PS50893"/>
    </source>
</evidence>
<sequence>MNVLSTTRLAFQDAIFYPDLTIPQGKMTFLQGPSGCGKSTLFHLFNATVNPSRGTIYFKGTDIQTINTLELRQQIILVNQDVFLFGGSIKDNFRTFHQYRKSTAPTDSEMEQYLHIAVAPFTVNQAVTNLSGGEKQRVFNAIMLSLDADIYMWDEPSSALDSATAITFFERLKKHMHTYNKTCLVISHDDGLYPKFSDHLIELKAKEKARKLFHM</sequence>
<name>A0A380NM29_9FIRM</name>
<dbReference type="PANTHER" id="PTHR43423:SF1">
    <property type="entry name" value="ABC TRANSPORTER I FAMILY MEMBER 17"/>
    <property type="match status" value="1"/>
</dbReference>
<accession>A0A380NM29</accession>
<dbReference type="InterPro" id="IPR027417">
    <property type="entry name" value="P-loop_NTPase"/>
</dbReference>
<dbReference type="GO" id="GO:0016887">
    <property type="term" value="F:ATP hydrolysis activity"/>
    <property type="evidence" value="ECO:0007669"/>
    <property type="project" value="InterPro"/>
</dbReference>
<dbReference type="GO" id="GO:0005524">
    <property type="term" value="F:ATP binding"/>
    <property type="evidence" value="ECO:0007669"/>
    <property type="project" value="UniProtKB-KW"/>
</dbReference>
<dbReference type="SUPFAM" id="SSF52540">
    <property type="entry name" value="P-loop containing nucleoside triphosphate hydrolases"/>
    <property type="match status" value="1"/>
</dbReference>
<gene>
    <name evidence="4" type="primary">yusV_3</name>
    <name evidence="4" type="ORF">NCTC12020_01663</name>
</gene>
<dbReference type="PANTHER" id="PTHR43423">
    <property type="entry name" value="ABC TRANSPORTER I FAMILY MEMBER 17"/>
    <property type="match status" value="1"/>
</dbReference>
<feature type="domain" description="ABC transporter" evidence="3">
    <location>
        <begin position="1"/>
        <end position="215"/>
    </location>
</feature>
<evidence type="ECO:0000256" key="2">
    <source>
        <dbReference type="ARBA" id="ARBA00022840"/>
    </source>
</evidence>
<evidence type="ECO:0000313" key="5">
    <source>
        <dbReference type="Proteomes" id="UP000255367"/>
    </source>
</evidence>